<dbReference type="Gene3D" id="1.10.10.10">
    <property type="entry name" value="Winged helix-like DNA-binding domain superfamily/Winged helix DNA-binding domain"/>
    <property type="match status" value="1"/>
</dbReference>
<dbReference type="OrthoDB" id="1606438at2759"/>
<evidence type="ECO:0000256" key="2">
    <source>
        <dbReference type="ARBA" id="ARBA00022679"/>
    </source>
</evidence>
<dbReference type="EMBL" id="MU006320">
    <property type="protein sequence ID" value="KAF2848078.1"/>
    <property type="molecule type" value="Genomic_DNA"/>
</dbReference>
<dbReference type="Pfam" id="PF00891">
    <property type="entry name" value="Methyltransf_2"/>
    <property type="match status" value="1"/>
</dbReference>
<keyword evidence="7" id="KW-1185">Reference proteome</keyword>
<feature type="domain" description="O-methyltransferase C-terminal" evidence="4">
    <location>
        <begin position="197"/>
        <end position="401"/>
    </location>
</feature>
<dbReference type="InterPro" id="IPR029063">
    <property type="entry name" value="SAM-dependent_MTases_sf"/>
</dbReference>
<dbReference type="Pfam" id="PF08100">
    <property type="entry name" value="Dimerisation"/>
    <property type="match status" value="1"/>
</dbReference>
<keyword evidence="3" id="KW-0949">S-adenosyl-L-methionine</keyword>
<dbReference type="Proteomes" id="UP000799423">
    <property type="component" value="Unassembled WGS sequence"/>
</dbReference>
<proteinExistence type="predicted"/>
<dbReference type="InterPro" id="IPR016461">
    <property type="entry name" value="COMT-like"/>
</dbReference>
<dbReference type="InterPro" id="IPR012967">
    <property type="entry name" value="COMT_dimerisation"/>
</dbReference>
<feature type="domain" description="O-methyltransferase dimerisation" evidence="5">
    <location>
        <begin position="87"/>
        <end position="157"/>
    </location>
</feature>
<gene>
    <name evidence="6" type="ORF">T440DRAFT_176088</name>
</gene>
<name>A0A6A7B0Y2_9PLEO</name>
<evidence type="ECO:0000313" key="7">
    <source>
        <dbReference type="Proteomes" id="UP000799423"/>
    </source>
</evidence>
<evidence type="ECO:0000259" key="5">
    <source>
        <dbReference type="Pfam" id="PF08100"/>
    </source>
</evidence>
<dbReference type="Gene3D" id="3.40.50.150">
    <property type="entry name" value="Vaccinia Virus protein VP39"/>
    <property type="match status" value="1"/>
</dbReference>
<dbReference type="GO" id="GO:0032259">
    <property type="term" value="P:methylation"/>
    <property type="evidence" value="ECO:0007669"/>
    <property type="project" value="UniProtKB-KW"/>
</dbReference>
<evidence type="ECO:0000313" key="6">
    <source>
        <dbReference type="EMBL" id="KAF2848078.1"/>
    </source>
</evidence>
<dbReference type="AlphaFoldDB" id="A0A6A7B0Y2"/>
<dbReference type="PANTHER" id="PTHR43712">
    <property type="entry name" value="PUTATIVE (AFU_ORTHOLOGUE AFUA_4G14580)-RELATED"/>
    <property type="match status" value="1"/>
</dbReference>
<accession>A0A6A7B0Y2</accession>
<dbReference type="PROSITE" id="PS51683">
    <property type="entry name" value="SAM_OMT_II"/>
    <property type="match status" value="1"/>
</dbReference>
<dbReference type="InterPro" id="IPR001077">
    <property type="entry name" value="COMT_C"/>
</dbReference>
<dbReference type="PANTHER" id="PTHR43712:SF12">
    <property type="entry name" value="STERIGMATOCYSTIN 8-O-METHYLTRANSFERASE"/>
    <property type="match status" value="1"/>
</dbReference>
<dbReference type="GO" id="GO:0008171">
    <property type="term" value="F:O-methyltransferase activity"/>
    <property type="evidence" value="ECO:0007669"/>
    <property type="project" value="InterPro"/>
</dbReference>
<evidence type="ECO:0000256" key="3">
    <source>
        <dbReference type="ARBA" id="ARBA00022691"/>
    </source>
</evidence>
<organism evidence="6 7">
    <name type="scientific">Plenodomus tracheiphilus IPT5</name>
    <dbReference type="NCBI Taxonomy" id="1408161"/>
    <lineage>
        <taxon>Eukaryota</taxon>
        <taxon>Fungi</taxon>
        <taxon>Dikarya</taxon>
        <taxon>Ascomycota</taxon>
        <taxon>Pezizomycotina</taxon>
        <taxon>Dothideomycetes</taxon>
        <taxon>Pleosporomycetidae</taxon>
        <taxon>Pleosporales</taxon>
        <taxon>Pleosporineae</taxon>
        <taxon>Leptosphaeriaceae</taxon>
        <taxon>Plenodomus</taxon>
    </lineage>
</organism>
<protein>
    <submittedName>
        <fullName evidence="6">S-adenosyl-L-methionine-dependent methyltransferase</fullName>
    </submittedName>
</protein>
<evidence type="ECO:0000256" key="1">
    <source>
        <dbReference type="ARBA" id="ARBA00022603"/>
    </source>
</evidence>
<dbReference type="SUPFAM" id="SSF53335">
    <property type="entry name" value="S-adenosyl-L-methionine-dependent methyltransferases"/>
    <property type="match status" value="1"/>
</dbReference>
<dbReference type="CDD" id="cd02440">
    <property type="entry name" value="AdoMet_MTases"/>
    <property type="match status" value="1"/>
</dbReference>
<keyword evidence="2 6" id="KW-0808">Transferase</keyword>
<evidence type="ECO:0000259" key="4">
    <source>
        <dbReference type="Pfam" id="PF00891"/>
    </source>
</evidence>
<reference evidence="6" key="1">
    <citation type="submission" date="2020-01" db="EMBL/GenBank/DDBJ databases">
        <authorList>
            <consortium name="DOE Joint Genome Institute"/>
            <person name="Haridas S."/>
            <person name="Albert R."/>
            <person name="Binder M."/>
            <person name="Bloem J."/>
            <person name="Labutti K."/>
            <person name="Salamov A."/>
            <person name="Andreopoulos B."/>
            <person name="Baker S.E."/>
            <person name="Barry K."/>
            <person name="Bills G."/>
            <person name="Bluhm B.H."/>
            <person name="Cannon C."/>
            <person name="Castanera R."/>
            <person name="Culley D.E."/>
            <person name="Daum C."/>
            <person name="Ezra D."/>
            <person name="Gonzalez J.B."/>
            <person name="Henrissat B."/>
            <person name="Kuo A."/>
            <person name="Liang C."/>
            <person name="Lipzen A."/>
            <person name="Lutzoni F."/>
            <person name="Magnuson J."/>
            <person name="Mondo S."/>
            <person name="Nolan M."/>
            <person name="Ohm R."/>
            <person name="Pangilinan J."/>
            <person name="Park H.-J."/>
            <person name="Ramirez L."/>
            <person name="Alfaro M."/>
            <person name="Sun H."/>
            <person name="Tritt A."/>
            <person name="Yoshinaga Y."/>
            <person name="Zwiers L.-H."/>
            <person name="Turgeon B.G."/>
            <person name="Goodwin S.B."/>
            <person name="Spatafora J.W."/>
            <person name="Crous P.W."/>
            <person name="Grigoriev I.V."/>
        </authorList>
    </citation>
    <scope>NUCLEOTIDE SEQUENCE</scope>
    <source>
        <strain evidence="6">IPT5</strain>
    </source>
</reference>
<dbReference type="InterPro" id="IPR036388">
    <property type="entry name" value="WH-like_DNA-bd_sf"/>
</dbReference>
<dbReference type="SUPFAM" id="SSF46785">
    <property type="entry name" value="Winged helix' DNA-binding domain"/>
    <property type="match status" value="1"/>
</dbReference>
<sequence>MAETPSFNGLASIISENAQVIEQYLSSSDQIPKPTLDPNGPHHFPAPPDAFKIQMARENLLDAVRRLQLLALGPVEALFQLSSRSHELSVIHAIYALDMASKVPVDGEVSFAEIAKAVGIDEDRVTRIIRLAVTSGVFQEARPGFVSHTGMSSVLATNQGASDIFGMALEDEIGAIGHFVNALKKYPEPQNRLLETPFALAHNIDKPYYEWVSKDQRRVERFQRAMRANDSGGPFSSECLTHGYDWNALNAKLFVDMGGSMGHSTMRIANGSKIDKFIVQDFTAEEVNHAKAALPKEFEGRIEFAEHDFFKPQTIHGADVYFFRWILHNWPDPECIVILKNLVPAMKKGARVIISDLLLPEPNTVPNRLNREFRVMDIHMLNVFGARERDVSMFKDLFAAADPRFKFEGAKPLPGSLLSIVEAVWDP</sequence>
<keyword evidence="1 6" id="KW-0489">Methyltransferase</keyword>
<dbReference type="InterPro" id="IPR036390">
    <property type="entry name" value="WH_DNA-bd_sf"/>
</dbReference>